<reference evidence="1 2" key="1">
    <citation type="submission" date="2015-07" db="EMBL/GenBank/DDBJ databases">
        <authorList>
            <person name="O'Brien H.E."/>
            <person name="Thakur S."/>
            <person name="Gong Y."/>
            <person name="Wang P.W."/>
            <person name="Guttman D.S."/>
        </authorList>
    </citation>
    <scope>NUCLEOTIDE SEQUENCE [LARGE SCALE GENOMIC DNA]</scope>
    <source>
        <strain evidence="1 2">107</strain>
    </source>
</reference>
<proteinExistence type="predicted"/>
<gene>
    <name evidence="1" type="ORF">AC499_6728</name>
</gene>
<dbReference type="EMBL" id="LGLK01000058">
    <property type="protein sequence ID" value="KPC16393.1"/>
    <property type="molecule type" value="Genomic_DNA"/>
</dbReference>
<evidence type="ECO:0000313" key="1">
    <source>
        <dbReference type="EMBL" id="KPC16393.1"/>
    </source>
</evidence>
<sequence length="37" mass="4043">MAVLHFPGVQVVACLQMIQLKGFQLFLLAISHVSGVF</sequence>
<reference evidence="1 2" key="2">
    <citation type="submission" date="2015-10" db="EMBL/GenBank/DDBJ databases">
        <title>Comparative genomics and high-throughput reverse genetic screens identify a new phytobacterial MAMP and an Arabidopsis receptor required for immune elicitation.</title>
        <authorList>
            <person name="Mott G.A."/>
            <person name="Thakur S."/>
            <person name="Wang P.W."/>
            <person name="Desveaux D."/>
            <person name="Guttman D.S."/>
        </authorList>
    </citation>
    <scope>NUCLEOTIDE SEQUENCE [LARGE SCALE GENOMIC DNA]</scope>
    <source>
        <strain evidence="1 2">107</strain>
    </source>
</reference>
<name>A0ABR5KNY9_PSEAV</name>
<comment type="caution">
    <text evidence="1">The sequence shown here is derived from an EMBL/GenBank/DDBJ whole genome shotgun (WGS) entry which is preliminary data.</text>
</comment>
<organism evidence="1 2">
    <name type="scientific">Pseudomonas amygdali pv. lachrymans</name>
    <name type="common">Pseudomonas syringae pv. lachrymans</name>
    <dbReference type="NCBI Taxonomy" id="53707"/>
    <lineage>
        <taxon>Bacteria</taxon>
        <taxon>Pseudomonadati</taxon>
        <taxon>Pseudomonadota</taxon>
        <taxon>Gammaproteobacteria</taxon>
        <taxon>Pseudomonadales</taxon>
        <taxon>Pseudomonadaceae</taxon>
        <taxon>Pseudomonas</taxon>
        <taxon>Pseudomonas amygdali</taxon>
    </lineage>
</organism>
<evidence type="ECO:0000313" key="2">
    <source>
        <dbReference type="Proteomes" id="UP000037943"/>
    </source>
</evidence>
<accession>A0ABR5KNY9</accession>
<dbReference type="Proteomes" id="UP000037943">
    <property type="component" value="Unassembled WGS sequence"/>
</dbReference>
<keyword evidence="2" id="KW-1185">Reference proteome</keyword>
<protein>
    <submittedName>
        <fullName evidence="1">Uncharacterized protein</fullName>
    </submittedName>
</protein>